<feature type="transmembrane region" description="Helical" evidence="5">
    <location>
        <begin position="23"/>
        <end position="42"/>
    </location>
</feature>
<dbReference type="OrthoDB" id="5421146at2"/>
<feature type="transmembrane region" description="Helical" evidence="5">
    <location>
        <begin position="184"/>
        <end position="207"/>
    </location>
</feature>
<evidence type="ECO:0000256" key="3">
    <source>
        <dbReference type="ARBA" id="ARBA00022989"/>
    </source>
</evidence>
<evidence type="ECO:0000256" key="1">
    <source>
        <dbReference type="ARBA" id="ARBA00004141"/>
    </source>
</evidence>
<keyword evidence="2 5" id="KW-0812">Transmembrane</keyword>
<feature type="transmembrane region" description="Helical" evidence="5">
    <location>
        <begin position="62"/>
        <end position="88"/>
    </location>
</feature>
<dbReference type="InterPro" id="IPR059112">
    <property type="entry name" value="CysZ/EI24"/>
</dbReference>
<comment type="caution">
    <text evidence="6">The sequence shown here is derived from an EMBL/GenBank/DDBJ whole genome shotgun (WGS) entry which is preliminary data.</text>
</comment>
<organism evidence="6 7">
    <name type="scientific">Teichococcus aestuarii</name>
    <dbReference type="NCBI Taxonomy" id="568898"/>
    <lineage>
        <taxon>Bacteria</taxon>
        <taxon>Pseudomonadati</taxon>
        <taxon>Pseudomonadota</taxon>
        <taxon>Alphaproteobacteria</taxon>
        <taxon>Acetobacterales</taxon>
        <taxon>Roseomonadaceae</taxon>
        <taxon>Roseomonas</taxon>
    </lineage>
</organism>
<sequence length="228" mass="23626">MKAVATSLALPLRQITDPGFRAPLLKGLGLSILAFAGLAFLADWGVGVLAGGEGWLATLAGLLGGALVLVLSVWLFVPVLLALTSLFLDDVAEAVERRFYPGLPEARGASLAAQVWAGLRMSLRLLALSLVILPLGLVAPPVGVVLFWAVAAVSVGYGLFDGVAQRRLPVAEANLLRRARRTEVLALGGALAALAVVPVANLLVPVLGTAAMTHLFHRRADGTPAPRA</sequence>
<dbReference type="EMBL" id="PDOA01000039">
    <property type="protein sequence ID" value="PWC26445.1"/>
    <property type="molecule type" value="Genomic_DNA"/>
</dbReference>
<keyword evidence="4 5" id="KW-0472">Membrane</keyword>
<evidence type="ECO:0000313" key="7">
    <source>
        <dbReference type="Proteomes" id="UP000245048"/>
    </source>
</evidence>
<dbReference type="RefSeq" id="WP_109519281.1">
    <property type="nucleotide sequence ID" value="NZ_JBHSCH010000085.1"/>
</dbReference>
<protein>
    <submittedName>
        <fullName evidence="6">Cysteine biosynthesis protein CysZ</fullName>
    </submittedName>
</protein>
<evidence type="ECO:0000256" key="5">
    <source>
        <dbReference type="SAM" id="Phobius"/>
    </source>
</evidence>
<dbReference type="AlphaFoldDB" id="A0A2U1UXP0"/>
<feature type="transmembrane region" description="Helical" evidence="5">
    <location>
        <begin position="145"/>
        <end position="164"/>
    </location>
</feature>
<keyword evidence="7" id="KW-1185">Reference proteome</keyword>
<reference evidence="7" key="1">
    <citation type="submission" date="2017-10" db="EMBL/GenBank/DDBJ databases">
        <authorList>
            <person name="Toshchakov S.V."/>
            <person name="Goeva M.A."/>
        </authorList>
    </citation>
    <scope>NUCLEOTIDE SEQUENCE [LARGE SCALE GENOMIC DNA]</scope>
    <source>
        <strain evidence="7">JR1/69-1-13</strain>
    </source>
</reference>
<comment type="subcellular location">
    <subcellularLocation>
        <location evidence="1">Membrane</location>
        <topology evidence="1">Multi-pass membrane protein</topology>
    </subcellularLocation>
</comment>
<accession>A0A2U1UXP0</accession>
<dbReference type="Pfam" id="PF07264">
    <property type="entry name" value="EI24"/>
    <property type="match status" value="1"/>
</dbReference>
<gene>
    <name evidence="6" type="ORF">CR165_23150</name>
</gene>
<name>A0A2U1UXP0_9PROT</name>
<dbReference type="Proteomes" id="UP000245048">
    <property type="component" value="Unassembled WGS sequence"/>
</dbReference>
<evidence type="ECO:0000256" key="4">
    <source>
        <dbReference type="ARBA" id="ARBA00023136"/>
    </source>
</evidence>
<keyword evidence="3 5" id="KW-1133">Transmembrane helix</keyword>
<feature type="transmembrane region" description="Helical" evidence="5">
    <location>
        <begin position="121"/>
        <end position="139"/>
    </location>
</feature>
<evidence type="ECO:0000313" key="6">
    <source>
        <dbReference type="EMBL" id="PWC26445.1"/>
    </source>
</evidence>
<evidence type="ECO:0000256" key="2">
    <source>
        <dbReference type="ARBA" id="ARBA00022692"/>
    </source>
</evidence>
<proteinExistence type="predicted"/>